<keyword evidence="4" id="KW-0963">Cytoplasm</keyword>
<protein>
    <recommendedName>
        <fullName evidence="3">Regulatory protein RecX</fullName>
    </recommendedName>
</protein>
<reference evidence="6 9" key="2">
    <citation type="submission" date="2011-04" db="EMBL/GenBank/DDBJ databases">
        <title>The complete genome of Selenomonas sputigena DSM 20758.</title>
        <authorList>
            <consortium name="US DOE Joint Genome Institute (JGI-PGF)"/>
            <person name="Lucas S."/>
            <person name="Copeland A."/>
            <person name="Lapidus A."/>
            <person name="Bruce D."/>
            <person name="Goodwin L."/>
            <person name="Pitluck S."/>
            <person name="Peters L."/>
            <person name="Kyrpides N."/>
            <person name="Mavromatis K."/>
            <person name="Ivanova N."/>
            <person name="Ovchinnikova G."/>
            <person name="Teshima H."/>
            <person name="Detter J.C."/>
            <person name="Tapia R."/>
            <person name="Han C."/>
            <person name="Land M."/>
            <person name="Hauser L."/>
            <person name="Markowitz V."/>
            <person name="Cheng J.-F."/>
            <person name="Hugenholtz P."/>
            <person name="Woyke T."/>
            <person name="Wu D."/>
            <person name="Gronow S."/>
            <person name="Wellnitz S."/>
            <person name="Schneider S."/>
            <person name="Klenk H.-P."/>
            <person name="Eisen J.A."/>
        </authorList>
    </citation>
    <scope>NUCLEOTIDE SEQUENCE [LARGE SCALE GENOMIC DNA]</scope>
    <source>
        <strain evidence="6">ATCC 35185</strain>
        <strain evidence="9">ATCC 35185 / DSM 20758 / VPI D19B-28</strain>
    </source>
</reference>
<dbReference type="GO" id="GO:0005737">
    <property type="term" value="C:cytoplasm"/>
    <property type="evidence" value="ECO:0007669"/>
    <property type="project" value="UniProtKB-SubCell"/>
</dbReference>
<dbReference type="Proteomes" id="UP000003505">
    <property type="component" value="Unassembled WGS sequence"/>
</dbReference>
<evidence type="ECO:0000259" key="5">
    <source>
        <dbReference type="Pfam" id="PF21982"/>
    </source>
</evidence>
<organism evidence="7 8">
    <name type="scientific">Selenomonas sputigena (strain ATCC 35185 / DSM 20758 / CCUG 44933 / VPI D19B-28)</name>
    <dbReference type="NCBI Taxonomy" id="546271"/>
    <lineage>
        <taxon>Bacteria</taxon>
        <taxon>Bacillati</taxon>
        <taxon>Bacillota</taxon>
        <taxon>Negativicutes</taxon>
        <taxon>Selenomonadales</taxon>
        <taxon>Selenomonadaceae</taxon>
        <taxon>Selenomonas</taxon>
    </lineage>
</organism>
<comment type="similarity">
    <text evidence="2">Belongs to the RecX family.</text>
</comment>
<evidence type="ECO:0000313" key="8">
    <source>
        <dbReference type="Proteomes" id="UP000003505"/>
    </source>
</evidence>
<evidence type="ECO:0000256" key="3">
    <source>
        <dbReference type="ARBA" id="ARBA00018111"/>
    </source>
</evidence>
<dbReference type="PANTHER" id="PTHR33602:SF1">
    <property type="entry name" value="REGULATORY PROTEIN RECX FAMILY PROTEIN"/>
    <property type="match status" value="1"/>
</dbReference>
<name>C9LX41_SELS3</name>
<reference evidence="7 8" key="1">
    <citation type="submission" date="2009-09" db="EMBL/GenBank/DDBJ databases">
        <authorList>
            <person name="Weinstock G."/>
            <person name="Sodergren E."/>
            <person name="Clifton S."/>
            <person name="Fulton L."/>
            <person name="Fulton B."/>
            <person name="Courtney L."/>
            <person name="Fronick C."/>
            <person name="Harrison M."/>
            <person name="Strong C."/>
            <person name="Farmer C."/>
            <person name="Delahaunty K."/>
            <person name="Markovic C."/>
            <person name="Hall O."/>
            <person name="Minx P."/>
            <person name="Tomlinson C."/>
            <person name="Mitreva M."/>
            <person name="Nelson J."/>
            <person name="Hou S."/>
            <person name="Wollam A."/>
            <person name="Pepin K.H."/>
            <person name="Johnson M."/>
            <person name="Bhonagiri V."/>
            <person name="Nash W.E."/>
            <person name="Warren W."/>
            <person name="Chinwalla A."/>
            <person name="Mardis E.R."/>
            <person name="Wilson R.K."/>
        </authorList>
    </citation>
    <scope>NUCLEOTIDE SEQUENCE [LARGE SCALE GENOMIC DNA]</scope>
    <source>
        <strain evidence="7">ATCC 35185</strain>
        <strain evidence="8">ATCC 35185 / DSM 20758 / VPI D19B-28</strain>
    </source>
</reference>
<sequence length="164" mass="18835">MSEKPQESSRKRQRTKIEKTALMKAVDLLARAEHSTAHLARKLAQRGYEEEEIKEALATLTERGYLDDEEACRHQFAFLYEESRQSVRQITAKLMQKGFPSALIAECVPGDIFERERDAAGRCLALHFKKNADVQKMLQHLYRRGFSTAVCRAAVADFTEEEEE</sequence>
<dbReference type="InterPro" id="IPR003783">
    <property type="entry name" value="Regulatory_RecX"/>
</dbReference>
<dbReference type="eggNOG" id="COG2137">
    <property type="taxonomic scope" value="Bacteria"/>
</dbReference>
<dbReference type="Gene3D" id="1.10.10.10">
    <property type="entry name" value="Winged helix-like DNA-binding domain superfamily/Winged helix DNA-binding domain"/>
    <property type="match status" value="2"/>
</dbReference>
<dbReference type="AlphaFoldDB" id="C9LX41"/>
<dbReference type="KEGG" id="ssg:Selsp_0623"/>
<evidence type="ECO:0000313" key="9">
    <source>
        <dbReference type="Proteomes" id="UP000011124"/>
    </source>
</evidence>
<proteinExistence type="inferred from homology"/>
<evidence type="ECO:0000256" key="1">
    <source>
        <dbReference type="ARBA" id="ARBA00004496"/>
    </source>
</evidence>
<accession>C9LX41</accession>
<comment type="subcellular location">
    <subcellularLocation>
        <location evidence="1">Cytoplasm</location>
    </subcellularLocation>
</comment>
<dbReference type="HOGENOM" id="CLU_066607_3_3_9"/>
<dbReference type="RefSeq" id="WP_006193368.1">
    <property type="nucleotide sequence ID" value="NC_015437.1"/>
</dbReference>
<gene>
    <name evidence="7" type="primary">recX</name>
    <name evidence="6" type="ordered locus">Selsp_0623</name>
    <name evidence="7" type="ORF">SELSPUOL_02043</name>
</gene>
<dbReference type="STRING" id="546271.Selsp_0623"/>
<evidence type="ECO:0000256" key="2">
    <source>
        <dbReference type="ARBA" id="ARBA00009695"/>
    </source>
</evidence>
<dbReference type="PANTHER" id="PTHR33602">
    <property type="entry name" value="REGULATORY PROTEIN RECX FAMILY PROTEIN"/>
    <property type="match status" value="1"/>
</dbReference>
<evidence type="ECO:0000313" key="6">
    <source>
        <dbReference type="EMBL" id="AEB99593.1"/>
    </source>
</evidence>
<dbReference type="OrthoDB" id="9804967at2"/>
<keyword evidence="9" id="KW-1185">Reference proteome</keyword>
<evidence type="ECO:0000313" key="7">
    <source>
        <dbReference type="EMBL" id="EEX76518.1"/>
    </source>
</evidence>
<dbReference type="Proteomes" id="UP000011124">
    <property type="component" value="Chromosome"/>
</dbReference>
<evidence type="ECO:0000256" key="4">
    <source>
        <dbReference type="ARBA" id="ARBA00022490"/>
    </source>
</evidence>
<dbReference type="Pfam" id="PF21982">
    <property type="entry name" value="RecX_HTH1"/>
    <property type="match status" value="1"/>
</dbReference>
<dbReference type="InterPro" id="IPR036388">
    <property type="entry name" value="WH-like_DNA-bd_sf"/>
</dbReference>
<dbReference type="EMBL" id="ACKP02000048">
    <property type="protein sequence ID" value="EEX76518.1"/>
    <property type="molecule type" value="Genomic_DNA"/>
</dbReference>
<dbReference type="GO" id="GO:0006282">
    <property type="term" value="P:regulation of DNA repair"/>
    <property type="evidence" value="ECO:0007669"/>
    <property type="project" value="InterPro"/>
</dbReference>
<feature type="domain" description="RecX first three-helical" evidence="5">
    <location>
        <begin position="21"/>
        <end position="59"/>
    </location>
</feature>
<dbReference type="InterPro" id="IPR053926">
    <property type="entry name" value="RecX_HTH_1st"/>
</dbReference>
<dbReference type="EMBL" id="CP002637">
    <property type="protein sequence ID" value="AEB99593.1"/>
    <property type="molecule type" value="Genomic_DNA"/>
</dbReference>